<reference evidence="9 10" key="1">
    <citation type="submission" date="2018-03" db="EMBL/GenBank/DDBJ databases">
        <title>Bioinformatic expansion and discovery of thiopeptide antibiotics.</title>
        <authorList>
            <person name="Schwalen C.J."/>
            <person name="Hudson G.A."/>
            <person name="Mitchell D.A."/>
        </authorList>
    </citation>
    <scope>NUCLEOTIDE SEQUENCE [LARGE SCALE GENOMIC DNA]</scope>
    <source>
        <strain evidence="9 10">ATCC 21389</strain>
    </source>
</reference>
<keyword evidence="6" id="KW-0676">Redox-active center</keyword>
<evidence type="ECO:0000256" key="3">
    <source>
        <dbReference type="ARBA" id="ARBA00022630"/>
    </source>
</evidence>
<dbReference type="Proteomes" id="UP000248039">
    <property type="component" value="Unassembled WGS sequence"/>
</dbReference>
<evidence type="ECO:0000256" key="1">
    <source>
        <dbReference type="ARBA" id="ARBA00001974"/>
    </source>
</evidence>
<dbReference type="InterPro" id="IPR036188">
    <property type="entry name" value="FAD/NAD-bd_sf"/>
</dbReference>
<evidence type="ECO:0000256" key="4">
    <source>
        <dbReference type="ARBA" id="ARBA00022827"/>
    </source>
</evidence>
<evidence type="ECO:0000256" key="2">
    <source>
        <dbReference type="ARBA" id="ARBA00009130"/>
    </source>
</evidence>
<evidence type="ECO:0000256" key="6">
    <source>
        <dbReference type="ARBA" id="ARBA00023284"/>
    </source>
</evidence>
<evidence type="ECO:0000256" key="5">
    <source>
        <dbReference type="ARBA" id="ARBA00023002"/>
    </source>
</evidence>
<accession>A0A2V4NKP8</accession>
<dbReference type="EMBL" id="PYBW01000100">
    <property type="protein sequence ID" value="PYC73303.1"/>
    <property type="molecule type" value="Genomic_DNA"/>
</dbReference>
<keyword evidence="5" id="KW-0560">Oxidoreductase</keyword>
<protein>
    <submittedName>
        <fullName evidence="9">Flavoprotein oxidoreductase</fullName>
    </submittedName>
</protein>
<proteinExistence type="inferred from homology"/>
<evidence type="ECO:0000313" key="9">
    <source>
        <dbReference type="EMBL" id="PYC73303.1"/>
    </source>
</evidence>
<keyword evidence="4" id="KW-0274">FAD</keyword>
<evidence type="ECO:0000313" key="10">
    <source>
        <dbReference type="Proteomes" id="UP000248039"/>
    </source>
</evidence>
<dbReference type="Pfam" id="PF07992">
    <property type="entry name" value="Pyr_redox_2"/>
    <property type="match status" value="1"/>
</dbReference>
<dbReference type="Gene3D" id="3.50.50.60">
    <property type="entry name" value="FAD/NAD(P)-binding domain"/>
    <property type="match status" value="2"/>
</dbReference>
<keyword evidence="3" id="KW-0285">Flavoprotein</keyword>
<evidence type="ECO:0000259" key="8">
    <source>
        <dbReference type="Pfam" id="PF07992"/>
    </source>
</evidence>
<feature type="domain" description="Pyridine nucleotide-disulphide oxidoreductase dimerisation" evidence="7">
    <location>
        <begin position="343"/>
        <end position="446"/>
    </location>
</feature>
<dbReference type="SUPFAM" id="SSF55424">
    <property type="entry name" value="FAD/NAD-linked reductases, dimerisation (C-terminal) domain"/>
    <property type="match status" value="1"/>
</dbReference>
<feature type="domain" description="FAD/NAD(P)-binding" evidence="8">
    <location>
        <begin position="4"/>
        <end position="312"/>
    </location>
</feature>
<comment type="cofactor">
    <cofactor evidence="1">
        <name>FAD</name>
        <dbReference type="ChEBI" id="CHEBI:57692"/>
    </cofactor>
</comment>
<dbReference type="GO" id="GO:0016491">
    <property type="term" value="F:oxidoreductase activity"/>
    <property type="evidence" value="ECO:0007669"/>
    <property type="project" value="UniProtKB-KW"/>
</dbReference>
<dbReference type="PRINTS" id="PR00411">
    <property type="entry name" value="PNDRDTASEI"/>
</dbReference>
<keyword evidence="10" id="KW-1185">Reference proteome</keyword>
<dbReference type="OrthoDB" id="9802028at2"/>
<comment type="caution">
    <text evidence="9">The sequence shown here is derived from an EMBL/GenBank/DDBJ whole genome shotgun (WGS) entry which is preliminary data.</text>
</comment>
<dbReference type="PANTHER" id="PTHR43429">
    <property type="entry name" value="PYRIDINE NUCLEOTIDE-DISULFIDE OXIDOREDUCTASE DOMAIN-CONTAINING"/>
    <property type="match status" value="1"/>
</dbReference>
<dbReference type="InterPro" id="IPR023753">
    <property type="entry name" value="FAD/NAD-binding_dom"/>
</dbReference>
<dbReference type="PRINTS" id="PR00368">
    <property type="entry name" value="FADPNR"/>
</dbReference>
<dbReference type="AlphaFoldDB" id="A0A2V4NKP8"/>
<dbReference type="RefSeq" id="WP_110672220.1">
    <property type="nucleotide sequence ID" value="NZ_PYBW01000100.1"/>
</dbReference>
<dbReference type="Pfam" id="PF02852">
    <property type="entry name" value="Pyr_redox_dim"/>
    <property type="match status" value="1"/>
</dbReference>
<dbReference type="SUPFAM" id="SSF51905">
    <property type="entry name" value="FAD/NAD(P)-binding domain"/>
    <property type="match status" value="2"/>
</dbReference>
<sequence length="465" mass="48662">MTERLVVVGGDAAGMTAASQARRRLDAQQLRITVFERGAFTSYSACGIPYWTGGVVAERDQLIARTPEQHRARGMDLHTATEVVELDLMGRRVRTRDRQSGAQQWTEYDHLVLATGAEPVRPALPGFDAPGVHTVHTLPDGQALRDALARTGPGPDPRAVVVGGGYIGIEMVEALLLRGYRVTLVHRTPEPMPGLDPELGELVRRGLEKLGVEVVPGAEAVEVLTGPDGRARGVRSTVGEHPGELVVLGLGVRPRTELARAAGLALGVHGGLRTDERMRVLDASGARVPGVWAGGDCVEVRHLLSGQHQHVALGTHANKHGLVIGANLAGEALAFPGVVGTAVTKVGDLEIARTGLNEREAAAAGLSWVAARAESTTRAGYYPGTAPVTVKLLAEPGTGRLLGAQLVGGPGAAKRVDAVAVALGARLTVTQLLFQDLGYAPPFSPVWDPVLAAARALLGRLGPLG</sequence>
<dbReference type="PANTHER" id="PTHR43429:SF1">
    <property type="entry name" value="NAD(P)H SULFUR OXIDOREDUCTASE (COA-DEPENDENT)"/>
    <property type="match status" value="1"/>
</dbReference>
<dbReference type="InterPro" id="IPR016156">
    <property type="entry name" value="FAD/NAD-linked_Rdtase_dimer_sf"/>
</dbReference>
<name>A0A2V4NKP8_9ACTN</name>
<gene>
    <name evidence="9" type="ORF">C7C46_25250</name>
</gene>
<evidence type="ECO:0000259" key="7">
    <source>
        <dbReference type="Pfam" id="PF02852"/>
    </source>
</evidence>
<organism evidence="9 10">
    <name type="scientific">Streptomyces tateyamensis</name>
    <dbReference type="NCBI Taxonomy" id="565073"/>
    <lineage>
        <taxon>Bacteria</taxon>
        <taxon>Bacillati</taxon>
        <taxon>Actinomycetota</taxon>
        <taxon>Actinomycetes</taxon>
        <taxon>Kitasatosporales</taxon>
        <taxon>Streptomycetaceae</taxon>
        <taxon>Streptomyces</taxon>
    </lineage>
</organism>
<comment type="similarity">
    <text evidence="2">Belongs to the class-III pyridine nucleotide-disulfide oxidoreductase family.</text>
</comment>
<dbReference type="InterPro" id="IPR004099">
    <property type="entry name" value="Pyr_nucl-diS_OxRdtase_dimer"/>
</dbReference>
<dbReference type="InterPro" id="IPR050260">
    <property type="entry name" value="FAD-bd_OxRdtase"/>
</dbReference>